<reference evidence="1 2" key="1">
    <citation type="submission" date="2024-04" db="EMBL/GenBank/DDBJ databases">
        <title>Isolation and characterization of novel acetogenic strains of the genera Terrisporobacter and Acetoanaerobium.</title>
        <authorList>
            <person name="Boeer T."/>
            <person name="Schueler M.A."/>
            <person name="Lueschen A."/>
            <person name="Eysell L."/>
            <person name="Droege J."/>
            <person name="Heinemann M."/>
            <person name="Engelhardt L."/>
            <person name="Basen M."/>
            <person name="Daniel R."/>
        </authorList>
    </citation>
    <scope>NUCLEOTIDE SEQUENCE [LARGE SCALE GENOMIC DNA]</scope>
    <source>
        <strain evidence="1 2">ELB</strain>
    </source>
</reference>
<protein>
    <submittedName>
        <fullName evidence="1">Uncharacterized protein</fullName>
    </submittedName>
</protein>
<evidence type="ECO:0000313" key="2">
    <source>
        <dbReference type="Proteomes" id="UP001477947"/>
    </source>
</evidence>
<evidence type="ECO:0000313" key="1">
    <source>
        <dbReference type="EMBL" id="XAM42065.1"/>
    </source>
</evidence>
<name>A0ABZ3FE69_9FIRM</name>
<sequence length="57" mass="6580">MMTSVEICPTCGNKEEHKSDKNIEVFIDGFEDKNYFMECICSVCSTRFLVDIDSTLY</sequence>
<accession>A0ABZ3FE69</accession>
<keyword evidence="2" id="KW-1185">Reference proteome</keyword>
<dbReference type="EMBL" id="CP154622">
    <property type="protein sequence ID" value="XAM42065.1"/>
    <property type="molecule type" value="Genomic_DNA"/>
</dbReference>
<gene>
    <name evidence="1" type="ORF">TPELB_23780</name>
</gene>
<dbReference type="RefSeq" id="WP_343337328.1">
    <property type="nucleotide sequence ID" value="NZ_CP154622.1"/>
</dbReference>
<organism evidence="1 2">
    <name type="scientific">Terrisporobacter petrolearius</name>
    <dbReference type="NCBI Taxonomy" id="1460447"/>
    <lineage>
        <taxon>Bacteria</taxon>
        <taxon>Bacillati</taxon>
        <taxon>Bacillota</taxon>
        <taxon>Clostridia</taxon>
        <taxon>Peptostreptococcales</taxon>
        <taxon>Peptostreptococcaceae</taxon>
        <taxon>Terrisporobacter</taxon>
    </lineage>
</organism>
<dbReference type="Proteomes" id="UP001477947">
    <property type="component" value="Chromosome"/>
</dbReference>
<proteinExistence type="predicted"/>